<dbReference type="AlphaFoldDB" id="A0A919U748"/>
<sequence length="178" mass="19227">MRALSAAVAGTVVVGGFVQYRHAEDARTRAQIETIGNALVRGDVGTATRAKPGSGRLSSQYFHGLWATRELAGSPEDSVADLRAGTDAASVKPPTCLIPTEQNHGILRTVDHTVLDAAYVCEVSRGRQHFGRVVIRQLDDGLVEVTFALGPHSLTRRILHHFRDADVTIDDRGVTYLS</sequence>
<evidence type="ECO:0000313" key="1">
    <source>
        <dbReference type="EMBL" id="GIG37674.1"/>
    </source>
</evidence>
<name>A0A919U748_9CELL</name>
<dbReference type="RefSeq" id="WP_203669650.1">
    <property type="nucleotide sequence ID" value="NZ_BONO01000026.1"/>
</dbReference>
<proteinExistence type="predicted"/>
<organism evidence="1 2">
    <name type="scientific">Cellulomonas pakistanensis</name>
    <dbReference type="NCBI Taxonomy" id="992287"/>
    <lineage>
        <taxon>Bacteria</taxon>
        <taxon>Bacillati</taxon>
        <taxon>Actinomycetota</taxon>
        <taxon>Actinomycetes</taxon>
        <taxon>Micrococcales</taxon>
        <taxon>Cellulomonadaceae</taxon>
        <taxon>Cellulomonas</taxon>
    </lineage>
</organism>
<reference evidence="1" key="1">
    <citation type="submission" date="2021-01" db="EMBL/GenBank/DDBJ databases">
        <title>Whole genome shotgun sequence of Cellulomonas pakistanensis NBRC 110800.</title>
        <authorList>
            <person name="Komaki H."/>
            <person name="Tamura T."/>
        </authorList>
    </citation>
    <scope>NUCLEOTIDE SEQUENCE</scope>
    <source>
        <strain evidence="1">NBRC 110800</strain>
    </source>
</reference>
<dbReference type="EMBL" id="BONO01000026">
    <property type="protein sequence ID" value="GIG37674.1"/>
    <property type="molecule type" value="Genomic_DNA"/>
</dbReference>
<accession>A0A919U748</accession>
<comment type="caution">
    <text evidence="1">The sequence shown here is derived from an EMBL/GenBank/DDBJ whole genome shotgun (WGS) entry which is preliminary data.</text>
</comment>
<protein>
    <submittedName>
        <fullName evidence="1">Uncharacterized protein</fullName>
    </submittedName>
</protein>
<evidence type="ECO:0000313" key="2">
    <source>
        <dbReference type="Proteomes" id="UP000642125"/>
    </source>
</evidence>
<gene>
    <name evidence="1" type="ORF">Cpa01nite_30550</name>
</gene>
<dbReference type="Proteomes" id="UP000642125">
    <property type="component" value="Unassembled WGS sequence"/>
</dbReference>
<keyword evidence="2" id="KW-1185">Reference proteome</keyword>